<reference evidence="2 3" key="1">
    <citation type="journal article" date="2019" name="Genome Biol. Evol.">
        <title>Insights into the evolution of the New World diploid cottons (Gossypium, subgenus Houzingenia) based on genome sequencing.</title>
        <authorList>
            <person name="Grover C.E."/>
            <person name="Arick M.A. 2nd"/>
            <person name="Thrash A."/>
            <person name="Conover J.L."/>
            <person name="Sanders W.S."/>
            <person name="Peterson D.G."/>
            <person name="Frelichowski J.E."/>
            <person name="Scheffler J.A."/>
            <person name="Scheffler B.E."/>
            <person name="Wendel J.F."/>
        </authorList>
    </citation>
    <scope>NUCLEOTIDE SEQUENCE [LARGE SCALE GENOMIC DNA]</scope>
    <source>
        <strain evidence="2">0</strain>
        <tissue evidence="2">Leaf</tissue>
    </source>
</reference>
<organism evidence="2 3">
    <name type="scientific">Gossypium harknessii</name>
    <dbReference type="NCBI Taxonomy" id="34285"/>
    <lineage>
        <taxon>Eukaryota</taxon>
        <taxon>Viridiplantae</taxon>
        <taxon>Streptophyta</taxon>
        <taxon>Embryophyta</taxon>
        <taxon>Tracheophyta</taxon>
        <taxon>Spermatophyta</taxon>
        <taxon>Magnoliopsida</taxon>
        <taxon>eudicotyledons</taxon>
        <taxon>Gunneridae</taxon>
        <taxon>Pentapetalae</taxon>
        <taxon>rosids</taxon>
        <taxon>malvids</taxon>
        <taxon>Malvales</taxon>
        <taxon>Malvaceae</taxon>
        <taxon>Malvoideae</taxon>
        <taxon>Gossypium</taxon>
    </lineage>
</organism>
<feature type="domain" description="RNase H type-1" evidence="1">
    <location>
        <begin position="2"/>
        <end position="67"/>
    </location>
</feature>
<evidence type="ECO:0000259" key="1">
    <source>
        <dbReference type="Pfam" id="PF13456"/>
    </source>
</evidence>
<dbReference type="PANTHER" id="PTHR47074:SF61">
    <property type="entry name" value="RNASE H TYPE-1 DOMAIN-CONTAINING PROTEIN"/>
    <property type="match status" value="1"/>
</dbReference>
<proteinExistence type="predicted"/>
<evidence type="ECO:0000313" key="2">
    <source>
        <dbReference type="EMBL" id="MBA0819483.1"/>
    </source>
</evidence>
<dbReference type="GO" id="GO:0004523">
    <property type="term" value="F:RNA-DNA hybrid ribonuclease activity"/>
    <property type="evidence" value="ECO:0007669"/>
    <property type="project" value="InterPro"/>
</dbReference>
<keyword evidence="3" id="KW-1185">Reference proteome</keyword>
<dbReference type="Pfam" id="PF13456">
    <property type="entry name" value="RVT_3"/>
    <property type="match status" value="1"/>
</dbReference>
<sequence>MDTKIAGTGVIARDGNDWIMGACEIVNKGAPFPFTAEALACVQALSFAKDMGFQKVIVEGDSRTVLEVKAKHTHRQCNKVSHLLAGIGWYWVEEVLRVAADRRPMEPPD</sequence>
<dbReference type="AlphaFoldDB" id="A0A7J9ICB2"/>
<dbReference type="OrthoDB" id="1906820at2759"/>
<dbReference type="InterPro" id="IPR044730">
    <property type="entry name" value="RNase_H-like_dom_plant"/>
</dbReference>
<gene>
    <name evidence="2" type="ORF">Gohar_021460</name>
</gene>
<evidence type="ECO:0000313" key="3">
    <source>
        <dbReference type="Proteomes" id="UP000593560"/>
    </source>
</evidence>
<dbReference type="InterPro" id="IPR036397">
    <property type="entry name" value="RNaseH_sf"/>
</dbReference>
<dbReference type="CDD" id="cd06222">
    <property type="entry name" value="RNase_H_like"/>
    <property type="match status" value="1"/>
</dbReference>
<comment type="caution">
    <text evidence="2">The sequence shown here is derived from an EMBL/GenBank/DDBJ whole genome shotgun (WGS) entry which is preliminary data.</text>
</comment>
<accession>A0A7J9ICB2</accession>
<protein>
    <recommendedName>
        <fullName evidence="1">RNase H type-1 domain-containing protein</fullName>
    </recommendedName>
</protein>
<dbReference type="InterPro" id="IPR052929">
    <property type="entry name" value="RNase_H-like_EbsB-rel"/>
</dbReference>
<dbReference type="Proteomes" id="UP000593560">
    <property type="component" value="Unassembled WGS sequence"/>
</dbReference>
<dbReference type="PANTHER" id="PTHR47074">
    <property type="entry name" value="BNAC02G40300D PROTEIN"/>
    <property type="match status" value="1"/>
</dbReference>
<name>A0A7J9ICB2_9ROSI</name>
<dbReference type="InterPro" id="IPR012337">
    <property type="entry name" value="RNaseH-like_sf"/>
</dbReference>
<dbReference type="EMBL" id="JABFAD010329898">
    <property type="protein sequence ID" value="MBA0819483.1"/>
    <property type="molecule type" value="Genomic_DNA"/>
</dbReference>
<dbReference type="GO" id="GO:0003676">
    <property type="term" value="F:nucleic acid binding"/>
    <property type="evidence" value="ECO:0007669"/>
    <property type="project" value="InterPro"/>
</dbReference>
<dbReference type="SUPFAM" id="SSF53098">
    <property type="entry name" value="Ribonuclease H-like"/>
    <property type="match status" value="1"/>
</dbReference>
<dbReference type="Gene3D" id="3.30.420.10">
    <property type="entry name" value="Ribonuclease H-like superfamily/Ribonuclease H"/>
    <property type="match status" value="1"/>
</dbReference>
<dbReference type="InterPro" id="IPR002156">
    <property type="entry name" value="RNaseH_domain"/>
</dbReference>